<evidence type="ECO:0000313" key="4">
    <source>
        <dbReference type="Proteomes" id="UP000050794"/>
    </source>
</evidence>
<feature type="domain" description="RSE1/DDB1/CPSF1 C-terminal" evidence="1">
    <location>
        <begin position="154"/>
        <end position="279"/>
    </location>
</feature>
<evidence type="ECO:0000259" key="2">
    <source>
        <dbReference type="Pfam" id="PF23726"/>
    </source>
</evidence>
<evidence type="ECO:0000259" key="1">
    <source>
        <dbReference type="Pfam" id="PF03178"/>
    </source>
</evidence>
<dbReference type="InterPro" id="IPR004871">
    <property type="entry name" value="RSE1/DDB1/CPSF1_C"/>
</dbReference>
<dbReference type="InterPro" id="IPR015943">
    <property type="entry name" value="WD40/YVTN_repeat-like_dom_sf"/>
</dbReference>
<accession>A0A183UND7</accession>
<organism evidence="4 5">
    <name type="scientific">Toxocara canis</name>
    <name type="common">Canine roundworm</name>
    <dbReference type="NCBI Taxonomy" id="6265"/>
    <lineage>
        <taxon>Eukaryota</taxon>
        <taxon>Metazoa</taxon>
        <taxon>Ecdysozoa</taxon>
        <taxon>Nematoda</taxon>
        <taxon>Chromadorea</taxon>
        <taxon>Rhabditida</taxon>
        <taxon>Spirurina</taxon>
        <taxon>Ascaridomorpha</taxon>
        <taxon>Ascaridoidea</taxon>
        <taxon>Toxocaridae</taxon>
        <taxon>Toxocara</taxon>
    </lineage>
</organism>
<dbReference type="Proteomes" id="UP000050794">
    <property type="component" value="Unassembled WGS sequence"/>
</dbReference>
<protein>
    <submittedName>
        <fullName evidence="5">CPSF_A domain-containing protein</fullName>
    </submittedName>
</protein>
<dbReference type="WBParaSite" id="TCNE_0001000701-mRNA-1">
    <property type="protein sequence ID" value="TCNE_0001000701-mRNA-1"/>
    <property type="gene ID" value="TCNE_0001000701"/>
</dbReference>
<proteinExistence type="predicted"/>
<reference evidence="3 4" key="2">
    <citation type="submission" date="2018-11" db="EMBL/GenBank/DDBJ databases">
        <authorList>
            <consortium name="Pathogen Informatics"/>
        </authorList>
    </citation>
    <scope>NUCLEOTIDE SEQUENCE [LARGE SCALE GENOMIC DNA]</scope>
</reference>
<feature type="domain" description="RSE1/DDB1/CPSF1 second beta-propeller" evidence="2">
    <location>
        <begin position="1"/>
        <end position="55"/>
    </location>
</feature>
<name>A0A183UND7_TOXCA</name>
<dbReference type="InterPro" id="IPR050358">
    <property type="entry name" value="RSE1/DDB1/CFT1"/>
</dbReference>
<dbReference type="Gene3D" id="2.130.10.10">
    <property type="entry name" value="YVTN repeat-like/Quinoprotein amine dehydrogenase"/>
    <property type="match status" value="1"/>
</dbReference>
<dbReference type="GO" id="GO:0005634">
    <property type="term" value="C:nucleus"/>
    <property type="evidence" value="ECO:0007669"/>
    <property type="project" value="InterPro"/>
</dbReference>
<dbReference type="Pfam" id="PF23726">
    <property type="entry name" value="Beta-prop_RSE1_2nd"/>
    <property type="match status" value="1"/>
</dbReference>
<keyword evidence="4" id="KW-1185">Reference proteome</keyword>
<dbReference type="PANTHER" id="PTHR10644">
    <property type="entry name" value="DNA REPAIR/RNA PROCESSING CPSF FAMILY"/>
    <property type="match status" value="1"/>
</dbReference>
<dbReference type="EMBL" id="UYWY01020360">
    <property type="protein sequence ID" value="VDM41328.1"/>
    <property type="molecule type" value="Genomic_DNA"/>
</dbReference>
<evidence type="ECO:0000313" key="3">
    <source>
        <dbReference type="EMBL" id="VDM41328.1"/>
    </source>
</evidence>
<dbReference type="InterPro" id="IPR058543">
    <property type="entry name" value="Beta-prop_RSE1/DDB1/CPSF1_2nd"/>
</dbReference>
<dbReference type="AlphaFoldDB" id="A0A183UND7"/>
<dbReference type="GO" id="GO:0003676">
    <property type="term" value="F:nucleic acid binding"/>
    <property type="evidence" value="ECO:0007669"/>
    <property type="project" value="InterPro"/>
</dbReference>
<sequence>MAASSRAWLLYNYQSRFHLTPLSYAALEYAAGFSSEQCPEGIVAIAENTLRILSLEKLGAVFNQTVHALDYTPRRMIIHKTSGNLIIIETDHAAFTAIGKQERRKQLANELMEVAKEADEADEQTVKEMAEAILTEKVNEREMGAPKNQKAKWASTVRVMRSSDGETLSLYPLAEDEAAFSLALVQFQNQSDAQFILVGCGLGLQLKPRKSRGGCIYTFLLANNGSKLDFLHRTSTDEARYFVVNAIHDFRGMALVGVGKKIRLYDLGKKKLLAKCENKGSLQPKIPIPYLGLLESYNREYEFDSLWKTRIQRAVLTDIYERKM</sequence>
<dbReference type="Pfam" id="PF03178">
    <property type="entry name" value="CPSF_A"/>
    <property type="match status" value="1"/>
</dbReference>
<reference evidence="5" key="1">
    <citation type="submission" date="2016-06" db="UniProtKB">
        <authorList>
            <consortium name="WormBaseParasite"/>
        </authorList>
    </citation>
    <scope>IDENTIFICATION</scope>
</reference>
<evidence type="ECO:0000313" key="5">
    <source>
        <dbReference type="WBParaSite" id="TCNE_0001000701-mRNA-1"/>
    </source>
</evidence>
<gene>
    <name evidence="3" type="ORF">TCNE_LOCUS10007</name>
</gene>